<protein>
    <submittedName>
        <fullName evidence="2">Uncharacterized protein</fullName>
    </submittedName>
</protein>
<reference evidence="2" key="1">
    <citation type="submission" date="2020-10" db="EMBL/GenBank/DDBJ databases">
        <authorList>
            <person name="Gilroy R."/>
        </authorList>
    </citation>
    <scope>NUCLEOTIDE SEQUENCE</scope>
    <source>
        <strain evidence="2">14700</strain>
    </source>
</reference>
<gene>
    <name evidence="2" type="ORF">IAA72_10150</name>
</gene>
<dbReference type="AlphaFoldDB" id="A0A9D9IEH9"/>
<dbReference type="EMBL" id="JADIMF010000163">
    <property type="protein sequence ID" value="MBO8470126.1"/>
    <property type="molecule type" value="Genomic_DNA"/>
</dbReference>
<organism evidence="2 3">
    <name type="scientific">Candidatus Ornithospirochaeta stercoravium</name>
    <dbReference type="NCBI Taxonomy" id="2840897"/>
    <lineage>
        <taxon>Bacteria</taxon>
        <taxon>Pseudomonadati</taxon>
        <taxon>Spirochaetota</taxon>
        <taxon>Spirochaetia</taxon>
        <taxon>Spirochaetales</taxon>
        <taxon>Spirochaetaceae</taxon>
        <taxon>Spirochaetaceae incertae sedis</taxon>
        <taxon>Candidatus Ornithospirochaeta</taxon>
    </lineage>
</organism>
<evidence type="ECO:0000313" key="2">
    <source>
        <dbReference type="EMBL" id="MBO8470126.1"/>
    </source>
</evidence>
<comment type="caution">
    <text evidence="2">The sequence shown here is derived from an EMBL/GenBank/DDBJ whole genome shotgun (WGS) entry which is preliminary data.</text>
</comment>
<reference evidence="2" key="2">
    <citation type="journal article" date="2021" name="PeerJ">
        <title>Extensive microbial diversity within the chicken gut microbiome revealed by metagenomics and culture.</title>
        <authorList>
            <person name="Gilroy R."/>
            <person name="Ravi A."/>
            <person name="Getino M."/>
            <person name="Pursley I."/>
            <person name="Horton D.L."/>
            <person name="Alikhan N.F."/>
            <person name="Baker D."/>
            <person name="Gharbi K."/>
            <person name="Hall N."/>
            <person name="Watson M."/>
            <person name="Adriaenssens E.M."/>
            <person name="Foster-Nyarko E."/>
            <person name="Jarju S."/>
            <person name="Secka A."/>
            <person name="Antonio M."/>
            <person name="Oren A."/>
            <person name="Chaudhuri R.R."/>
            <person name="La Ragione R."/>
            <person name="Hildebrand F."/>
            <person name="Pallen M.J."/>
        </authorList>
    </citation>
    <scope>NUCLEOTIDE SEQUENCE</scope>
    <source>
        <strain evidence="2">14700</strain>
    </source>
</reference>
<name>A0A9D9IEH9_9SPIO</name>
<proteinExistence type="predicted"/>
<accession>A0A9D9IEH9</accession>
<evidence type="ECO:0000256" key="1">
    <source>
        <dbReference type="SAM" id="SignalP"/>
    </source>
</evidence>
<feature type="signal peptide" evidence="1">
    <location>
        <begin position="1"/>
        <end position="21"/>
    </location>
</feature>
<keyword evidence="1" id="KW-0732">Signal</keyword>
<evidence type="ECO:0000313" key="3">
    <source>
        <dbReference type="Proteomes" id="UP000810292"/>
    </source>
</evidence>
<feature type="chain" id="PRO_5038812088" evidence="1">
    <location>
        <begin position="22"/>
        <end position="182"/>
    </location>
</feature>
<dbReference type="Proteomes" id="UP000810292">
    <property type="component" value="Unassembled WGS sequence"/>
</dbReference>
<sequence length="182" mass="20915">MHFRKILTGLSFLMLSSSLFAAYSIMLPDRGRDDFIVASKDGDTIALDNNVWYKRWNGLLLENMAPSVYMITENDDSTLIIGRKAAIEDIRSVIRLNSINIIITEKLLPEKVIEDFDGDEIVTTERFDKLYEIMLEKNDISASIVQRGDRINISDGEYKPHRNEKEILVSCPHCGHTFRIYI</sequence>